<dbReference type="OrthoDB" id="190265at2759"/>
<evidence type="ECO:0000256" key="3">
    <source>
        <dbReference type="ARBA" id="ARBA00022801"/>
    </source>
</evidence>
<dbReference type="InterPro" id="IPR025661">
    <property type="entry name" value="Pept_asp_AS"/>
</dbReference>
<evidence type="ECO:0000256" key="5">
    <source>
        <dbReference type="ARBA" id="ARBA00023145"/>
    </source>
</evidence>
<keyword evidence="11" id="KW-1185">Reference proteome</keyword>
<dbReference type="InterPro" id="IPR000668">
    <property type="entry name" value="Peptidase_C1A_C"/>
</dbReference>
<feature type="domain" description="Peptidase C1A papain C-terminal" evidence="8">
    <location>
        <begin position="109"/>
        <end position="320"/>
    </location>
</feature>
<dbReference type="AlphaFoldDB" id="A0A9P0D481"/>
<evidence type="ECO:0000256" key="7">
    <source>
        <dbReference type="SAM" id="SignalP"/>
    </source>
</evidence>
<evidence type="ECO:0000256" key="6">
    <source>
        <dbReference type="ARBA" id="ARBA00023157"/>
    </source>
</evidence>
<feature type="domain" description="Cathepsin propeptide inhibitor" evidence="9">
    <location>
        <begin position="23"/>
        <end position="82"/>
    </location>
</feature>
<dbReference type="Pfam" id="PF08246">
    <property type="entry name" value="Inhibitor_I29"/>
    <property type="match status" value="1"/>
</dbReference>
<dbReference type="InterPro" id="IPR025660">
    <property type="entry name" value="Pept_his_AS"/>
</dbReference>
<organism evidence="10 11">
    <name type="scientific">Psylliodes chrysocephalus</name>
    <dbReference type="NCBI Taxonomy" id="3402493"/>
    <lineage>
        <taxon>Eukaryota</taxon>
        <taxon>Metazoa</taxon>
        <taxon>Ecdysozoa</taxon>
        <taxon>Arthropoda</taxon>
        <taxon>Hexapoda</taxon>
        <taxon>Insecta</taxon>
        <taxon>Pterygota</taxon>
        <taxon>Neoptera</taxon>
        <taxon>Endopterygota</taxon>
        <taxon>Coleoptera</taxon>
        <taxon>Polyphaga</taxon>
        <taxon>Cucujiformia</taxon>
        <taxon>Chrysomeloidea</taxon>
        <taxon>Chrysomelidae</taxon>
        <taxon>Galerucinae</taxon>
        <taxon>Alticini</taxon>
        <taxon>Psylliodes</taxon>
    </lineage>
</organism>
<dbReference type="PRINTS" id="PR00705">
    <property type="entry name" value="PAPAIN"/>
</dbReference>
<keyword evidence="7" id="KW-0732">Signal</keyword>
<gene>
    <name evidence="10" type="ORF">PSYICH_LOCUS10456</name>
</gene>
<name>A0A9P0D481_9CUCU</name>
<dbReference type="EMBL" id="OV651816">
    <property type="protein sequence ID" value="CAH1110214.1"/>
    <property type="molecule type" value="Genomic_DNA"/>
</dbReference>
<keyword evidence="3" id="KW-0378">Hydrolase</keyword>
<dbReference type="PROSITE" id="PS00640">
    <property type="entry name" value="THIOL_PROTEASE_ASN"/>
    <property type="match status" value="1"/>
</dbReference>
<dbReference type="InterPro" id="IPR039417">
    <property type="entry name" value="Peptidase_C1A_papain-like"/>
</dbReference>
<evidence type="ECO:0000259" key="9">
    <source>
        <dbReference type="SMART" id="SM00848"/>
    </source>
</evidence>
<dbReference type="GO" id="GO:0008234">
    <property type="term" value="F:cysteine-type peptidase activity"/>
    <property type="evidence" value="ECO:0007669"/>
    <property type="project" value="UniProtKB-KW"/>
</dbReference>
<dbReference type="PANTHER" id="PTHR12411">
    <property type="entry name" value="CYSTEINE PROTEASE FAMILY C1-RELATED"/>
    <property type="match status" value="1"/>
</dbReference>
<reference evidence="10" key="1">
    <citation type="submission" date="2022-01" db="EMBL/GenBank/DDBJ databases">
        <authorList>
            <person name="King R."/>
        </authorList>
    </citation>
    <scope>NUCLEOTIDE SEQUENCE</scope>
</reference>
<dbReference type="Gene3D" id="3.90.70.10">
    <property type="entry name" value="Cysteine proteinases"/>
    <property type="match status" value="1"/>
</dbReference>
<dbReference type="CDD" id="cd02248">
    <property type="entry name" value="Peptidase_C1A"/>
    <property type="match status" value="1"/>
</dbReference>
<feature type="signal peptide" evidence="7">
    <location>
        <begin position="1"/>
        <end position="16"/>
    </location>
</feature>
<sequence length="321" mass="36075">MRVLILFTAIVLSVCGFQEHEHWQSFKLKHNKTYNIVEEKLRFQIFKDNLKKIEEHNVRYEDGEVRYYLGVNQFADMTDEEFSDMLQLQVSNKPKIMANVQEFSKDLKVPDSINWLEKGAVLPIRDQGDCGSCWAFSSVATIEGQNAIKNNVSIVLSPKQLVDCSNSYGNGGCNGGNQFLAYTYIANFGIQSESSYPYSTEKTECKYSADDVATQISGYRRIQENEEDLKAAVGTIGPISVTILADTLKLYAGGIYDDAEACSGIYVNHGVVVIGYGTEEGIDYWLIKNSWGTSWGESGYLRLHRNYSVCGILLQMTYPVL</sequence>
<keyword evidence="5" id="KW-0865">Zymogen</keyword>
<dbReference type="PROSITE" id="PS00139">
    <property type="entry name" value="THIOL_PROTEASE_CYS"/>
    <property type="match status" value="1"/>
</dbReference>
<evidence type="ECO:0000313" key="11">
    <source>
        <dbReference type="Proteomes" id="UP001153636"/>
    </source>
</evidence>
<evidence type="ECO:0000256" key="4">
    <source>
        <dbReference type="ARBA" id="ARBA00022807"/>
    </source>
</evidence>
<dbReference type="FunFam" id="3.90.70.10:FF:000006">
    <property type="entry name" value="Cathepsin S"/>
    <property type="match status" value="1"/>
</dbReference>
<comment type="similarity">
    <text evidence="1">Belongs to the peptidase C1 family.</text>
</comment>
<feature type="chain" id="PRO_5040243348" evidence="7">
    <location>
        <begin position="17"/>
        <end position="321"/>
    </location>
</feature>
<keyword evidence="2" id="KW-0645">Protease</keyword>
<evidence type="ECO:0000256" key="2">
    <source>
        <dbReference type="ARBA" id="ARBA00022670"/>
    </source>
</evidence>
<dbReference type="InterPro" id="IPR013201">
    <property type="entry name" value="Prot_inhib_I29"/>
</dbReference>
<proteinExistence type="inferred from homology"/>
<keyword evidence="6" id="KW-1015">Disulfide bond</keyword>
<dbReference type="Proteomes" id="UP001153636">
    <property type="component" value="Chromosome 4"/>
</dbReference>
<evidence type="ECO:0000256" key="1">
    <source>
        <dbReference type="ARBA" id="ARBA00008455"/>
    </source>
</evidence>
<dbReference type="GO" id="GO:0006508">
    <property type="term" value="P:proteolysis"/>
    <property type="evidence" value="ECO:0007669"/>
    <property type="project" value="UniProtKB-KW"/>
</dbReference>
<dbReference type="InterPro" id="IPR013128">
    <property type="entry name" value="Peptidase_C1A"/>
</dbReference>
<dbReference type="SMART" id="SM00645">
    <property type="entry name" value="Pept_C1"/>
    <property type="match status" value="1"/>
</dbReference>
<dbReference type="SMART" id="SM00848">
    <property type="entry name" value="Inhibitor_I29"/>
    <property type="match status" value="1"/>
</dbReference>
<dbReference type="Pfam" id="PF00112">
    <property type="entry name" value="Peptidase_C1"/>
    <property type="match status" value="1"/>
</dbReference>
<accession>A0A9P0D481</accession>
<dbReference type="PROSITE" id="PS00639">
    <property type="entry name" value="THIOL_PROTEASE_HIS"/>
    <property type="match status" value="1"/>
</dbReference>
<dbReference type="InterPro" id="IPR038765">
    <property type="entry name" value="Papain-like_cys_pep_sf"/>
</dbReference>
<keyword evidence="4" id="KW-0788">Thiol protease</keyword>
<dbReference type="SUPFAM" id="SSF54001">
    <property type="entry name" value="Cysteine proteinases"/>
    <property type="match status" value="1"/>
</dbReference>
<evidence type="ECO:0000259" key="8">
    <source>
        <dbReference type="SMART" id="SM00645"/>
    </source>
</evidence>
<dbReference type="InterPro" id="IPR000169">
    <property type="entry name" value="Pept_cys_AS"/>
</dbReference>
<evidence type="ECO:0000313" key="10">
    <source>
        <dbReference type="EMBL" id="CAH1110214.1"/>
    </source>
</evidence>
<protein>
    <submittedName>
        <fullName evidence="10">Uncharacterized protein</fullName>
    </submittedName>
</protein>